<name>A0AB35HQD4_TETHA</name>
<dbReference type="SUPFAM" id="SSF53756">
    <property type="entry name" value="UDP-Glycosyltransferase/glycogen phosphorylase"/>
    <property type="match status" value="1"/>
</dbReference>
<keyword evidence="2" id="KW-0812">Transmembrane</keyword>
<dbReference type="EMBL" id="JACACB010000024">
    <property type="protein sequence ID" value="MCO8298523.1"/>
    <property type="molecule type" value="Genomic_DNA"/>
</dbReference>
<dbReference type="AlphaFoldDB" id="A0AB35HQD4"/>
<dbReference type="Pfam" id="PF00534">
    <property type="entry name" value="Glycos_transf_1"/>
    <property type="match status" value="1"/>
</dbReference>
<evidence type="ECO:0000256" key="1">
    <source>
        <dbReference type="ARBA" id="ARBA00022679"/>
    </source>
</evidence>
<proteinExistence type="predicted"/>
<dbReference type="CDD" id="cd03794">
    <property type="entry name" value="GT4_WbuB-like"/>
    <property type="match status" value="1"/>
</dbReference>
<accession>A0AB35HQD4</accession>
<evidence type="ECO:0000259" key="3">
    <source>
        <dbReference type="Pfam" id="PF00534"/>
    </source>
</evidence>
<keyword evidence="2" id="KW-0472">Membrane</keyword>
<dbReference type="GO" id="GO:0009103">
    <property type="term" value="P:lipopolysaccharide biosynthetic process"/>
    <property type="evidence" value="ECO:0007669"/>
    <property type="project" value="TreeGrafter"/>
</dbReference>
<reference evidence="5" key="1">
    <citation type="submission" date="2020-06" db="EMBL/GenBank/DDBJ databases">
        <authorList>
            <person name="Link T."/>
            <person name="Ehrmann M."/>
        </authorList>
    </citation>
    <scope>NUCLEOTIDE SEQUENCE</scope>
    <source>
        <strain evidence="5">TMW 2.2257</strain>
    </source>
</reference>
<feature type="domain" description="Glycosyl transferase family 1" evidence="3">
    <location>
        <begin position="217"/>
        <end position="372"/>
    </location>
</feature>
<dbReference type="PANTHER" id="PTHR46401:SF2">
    <property type="entry name" value="GLYCOSYLTRANSFERASE WBBK-RELATED"/>
    <property type="match status" value="1"/>
</dbReference>
<protein>
    <submittedName>
        <fullName evidence="5">Glycosyltransferase family 4 protein</fullName>
    </submittedName>
</protein>
<feature type="transmembrane region" description="Helical" evidence="2">
    <location>
        <begin position="78"/>
        <end position="97"/>
    </location>
</feature>
<evidence type="ECO:0000256" key="2">
    <source>
        <dbReference type="SAM" id="Phobius"/>
    </source>
</evidence>
<gene>
    <name evidence="5" type="ORF">HXW75_08560</name>
</gene>
<dbReference type="InterPro" id="IPR001296">
    <property type="entry name" value="Glyco_trans_1"/>
</dbReference>
<dbReference type="PANTHER" id="PTHR46401">
    <property type="entry name" value="GLYCOSYLTRANSFERASE WBBK-RELATED"/>
    <property type="match status" value="1"/>
</dbReference>
<keyword evidence="1" id="KW-0808">Transferase</keyword>
<dbReference type="InterPro" id="IPR028098">
    <property type="entry name" value="Glyco_trans_4-like_N"/>
</dbReference>
<evidence type="ECO:0000259" key="4">
    <source>
        <dbReference type="Pfam" id="PF13439"/>
    </source>
</evidence>
<feature type="domain" description="Glycosyltransferase subfamily 4-like N-terminal" evidence="4">
    <location>
        <begin position="25"/>
        <end position="198"/>
    </location>
</feature>
<sequence>MKKDVLFMCQFFYPEYVSSAMLPYQTALGLKKAGFSVDAMCGYPKEYLKNQNQVPQEESIEGINIYRKKYLQLGRKNFISRLINYFSFTFVMLLNLFKCRHYKVIIVYSNPPILPLIAVLAKKLFGCKIVFVAYDLYPEIAERTGVLKPSSLISEVMKRVNKLLYMNVSKIIALSNEMKQFMIDNRPVDKNKIAVIPNWATEKNTRAKIKNKTFRDIKENTKLIVSYFGNMGTAQDLDTIIKMISDERIKHSEIFFIFAGHGNKKEELKKRVEYNNLANCQVYDYLSGDDFNDALNISDIFLVSLASNLSGLAVPSKTYSYYQSQKPVISIMDKNTDISKELKKYEAGYAVENEDSEELINFLLEIKDKPKKIYSMEANVTTMYNQFYRKEIQIKKYISIINEVLGA</sequence>
<dbReference type="Proteomes" id="UP001057280">
    <property type="component" value="Unassembled WGS sequence"/>
</dbReference>
<dbReference type="Gene3D" id="3.40.50.2000">
    <property type="entry name" value="Glycogen Phosphorylase B"/>
    <property type="match status" value="2"/>
</dbReference>
<organism evidence="5 6">
    <name type="scientific">Tetragenococcus halophilus</name>
    <name type="common">Pediococcus halophilus</name>
    <dbReference type="NCBI Taxonomy" id="51669"/>
    <lineage>
        <taxon>Bacteria</taxon>
        <taxon>Bacillati</taxon>
        <taxon>Bacillota</taxon>
        <taxon>Bacilli</taxon>
        <taxon>Lactobacillales</taxon>
        <taxon>Enterococcaceae</taxon>
        <taxon>Tetragenococcus</taxon>
    </lineage>
</organism>
<keyword evidence="2" id="KW-1133">Transmembrane helix</keyword>
<evidence type="ECO:0000313" key="5">
    <source>
        <dbReference type="EMBL" id="MCO8298523.1"/>
    </source>
</evidence>
<evidence type="ECO:0000313" key="6">
    <source>
        <dbReference type="Proteomes" id="UP001057280"/>
    </source>
</evidence>
<dbReference type="Pfam" id="PF13439">
    <property type="entry name" value="Glyco_transf_4"/>
    <property type="match status" value="1"/>
</dbReference>
<reference evidence="5" key="2">
    <citation type="journal article" date="2021" name="BMC Microbiol.">
        <title>The diversity among the species Tetragenococcus halophilus including new isolates from a lupine seed fermentation.</title>
        <authorList>
            <person name="Link T."/>
            <person name="Vogel R.F."/>
            <person name="Ehrmann M.A."/>
        </authorList>
    </citation>
    <scope>NUCLEOTIDE SEQUENCE</scope>
    <source>
        <strain evidence="5">TMW 2.2257</strain>
    </source>
</reference>
<dbReference type="RefSeq" id="WP_253210204.1">
    <property type="nucleotide sequence ID" value="NZ_JACACB010000024.1"/>
</dbReference>
<dbReference type="GO" id="GO:0016757">
    <property type="term" value="F:glycosyltransferase activity"/>
    <property type="evidence" value="ECO:0007669"/>
    <property type="project" value="InterPro"/>
</dbReference>
<comment type="caution">
    <text evidence="5">The sequence shown here is derived from an EMBL/GenBank/DDBJ whole genome shotgun (WGS) entry which is preliminary data.</text>
</comment>